<evidence type="ECO:0000313" key="2">
    <source>
        <dbReference type="Proteomes" id="UP000494106"/>
    </source>
</evidence>
<dbReference type="EMBL" id="CADEBC010000503">
    <property type="protein sequence ID" value="CAB3239887.1"/>
    <property type="molecule type" value="Genomic_DNA"/>
</dbReference>
<sequence>MCDRLGVINKLQSVMSSIQGCGCAPPPPCCARPCCSPCCGGGGSLVTVYNAVLAVGQPPVPIAAFDEAVIAVGQCGKS</sequence>
<protein>
    <submittedName>
        <fullName evidence="1">Uncharacterized protein</fullName>
    </submittedName>
</protein>
<accession>A0A8S1A299</accession>
<reference evidence="1 2" key="1">
    <citation type="submission" date="2020-04" db="EMBL/GenBank/DDBJ databases">
        <authorList>
            <person name="Wallbank WR R."/>
            <person name="Pardo Diaz C."/>
            <person name="Kozak K."/>
            <person name="Martin S."/>
            <person name="Jiggins C."/>
            <person name="Moest M."/>
            <person name="Warren A I."/>
            <person name="Byers J.R.P. K."/>
            <person name="Montejo-Kovacevich G."/>
            <person name="Yen C E."/>
        </authorList>
    </citation>
    <scope>NUCLEOTIDE SEQUENCE [LARGE SCALE GENOMIC DNA]</scope>
</reference>
<evidence type="ECO:0000313" key="1">
    <source>
        <dbReference type="EMBL" id="CAB3239887.1"/>
    </source>
</evidence>
<gene>
    <name evidence="1" type="ORF">APLA_LOCUS8075</name>
</gene>
<organism evidence="1 2">
    <name type="scientific">Arctia plantaginis</name>
    <name type="common">Wood tiger moth</name>
    <name type="synonym">Phalaena plantaginis</name>
    <dbReference type="NCBI Taxonomy" id="874455"/>
    <lineage>
        <taxon>Eukaryota</taxon>
        <taxon>Metazoa</taxon>
        <taxon>Ecdysozoa</taxon>
        <taxon>Arthropoda</taxon>
        <taxon>Hexapoda</taxon>
        <taxon>Insecta</taxon>
        <taxon>Pterygota</taxon>
        <taxon>Neoptera</taxon>
        <taxon>Endopterygota</taxon>
        <taxon>Lepidoptera</taxon>
        <taxon>Glossata</taxon>
        <taxon>Ditrysia</taxon>
        <taxon>Noctuoidea</taxon>
        <taxon>Erebidae</taxon>
        <taxon>Arctiinae</taxon>
        <taxon>Arctia</taxon>
    </lineage>
</organism>
<proteinExistence type="predicted"/>
<dbReference type="AlphaFoldDB" id="A0A8S1A299"/>
<dbReference type="Proteomes" id="UP000494106">
    <property type="component" value="Unassembled WGS sequence"/>
</dbReference>
<keyword evidence="2" id="KW-1185">Reference proteome</keyword>
<dbReference type="PROSITE" id="PS51257">
    <property type="entry name" value="PROKAR_LIPOPROTEIN"/>
    <property type="match status" value="1"/>
</dbReference>
<dbReference type="OrthoDB" id="7417914at2759"/>
<comment type="caution">
    <text evidence="1">The sequence shown here is derived from an EMBL/GenBank/DDBJ whole genome shotgun (WGS) entry which is preliminary data.</text>
</comment>
<name>A0A8S1A299_ARCPL</name>